<accession>A0A813XAR1</accession>
<reference evidence="2" key="1">
    <citation type="submission" date="2021-02" db="EMBL/GenBank/DDBJ databases">
        <authorList>
            <person name="Nowell W R."/>
        </authorList>
    </citation>
    <scope>NUCLEOTIDE SEQUENCE</scope>
</reference>
<comment type="caution">
    <text evidence="2">The sequence shown here is derived from an EMBL/GenBank/DDBJ whole genome shotgun (WGS) entry which is preliminary data.</text>
</comment>
<proteinExistence type="predicted"/>
<gene>
    <name evidence="2" type="ORF">RFH988_LOCUS7196</name>
</gene>
<dbReference type="EMBL" id="CAJNOO010000225">
    <property type="protein sequence ID" value="CAF0865536.1"/>
    <property type="molecule type" value="Genomic_DNA"/>
</dbReference>
<keyword evidence="1" id="KW-0472">Membrane</keyword>
<dbReference type="OrthoDB" id="10032030at2759"/>
<organism evidence="2 3">
    <name type="scientific">Rotaria sordida</name>
    <dbReference type="NCBI Taxonomy" id="392033"/>
    <lineage>
        <taxon>Eukaryota</taxon>
        <taxon>Metazoa</taxon>
        <taxon>Spiralia</taxon>
        <taxon>Gnathifera</taxon>
        <taxon>Rotifera</taxon>
        <taxon>Eurotatoria</taxon>
        <taxon>Bdelloidea</taxon>
        <taxon>Philodinida</taxon>
        <taxon>Philodinidae</taxon>
        <taxon>Rotaria</taxon>
    </lineage>
</organism>
<protein>
    <submittedName>
        <fullName evidence="2">Uncharacterized protein</fullName>
    </submittedName>
</protein>
<dbReference type="Proteomes" id="UP000663882">
    <property type="component" value="Unassembled WGS sequence"/>
</dbReference>
<evidence type="ECO:0000313" key="3">
    <source>
        <dbReference type="Proteomes" id="UP000663882"/>
    </source>
</evidence>
<evidence type="ECO:0000256" key="1">
    <source>
        <dbReference type="SAM" id="Phobius"/>
    </source>
</evidence>
<keyword evidence="1" id="KW-1133">Transmembrane helix</keyword>
<name>A0A813XAR1_9BILA</name>
<keyword evidence="1" id="KW-0812">Transmembrane</keyword>
<dbReference type="AlphaFoldDB" id="A0A813XAR1"/>
<sequence>MANSVTKKNKYCFDANRAVVTKVFSDINETDLFNNDNNFSRQIFFSYLDLLNTYKIQQFLTALSLSTLADSIRESNIYILLFILSTLCSSVLFVDSDISDQYNSLLNAMRLHVNQNLQSTILQQNMNEKHMTVHQRILLLIWDLSDRTIVVPSLLRAGFDKSVIEWLNYPTLTETARRPIVSIVHNLSRHDNGADELNKYGAIEIINQMQQLDNVRQSTMLLINTMALALLSTPNQIKTDPKGIKPILDELLQITIHASTAEKYRYNGFHVSEPLAVLVKLFIDDTTFDYVMNQAETNLPSNLTSTIKLFSDLLISFHVKLIEKNRLEQFTFIVLFNIL</sequence>
<evidence type="ECO:0000313" key="2">
    <source>
        <dbReference type="EMBL" id="CAF0865536.1"/>
    </source>
</evidence>
<feature type="transmembrane region" description="Helical" evidence="1">
    <location>
        <begin position="77"/>
        <end position="94"/>
    </location>
</feature>